<accession>A0ABT8SL14</accession>
<dbReference type="RefSeq" id="WP_302109236.1">
    <property type="nucleotide sequence ID" value="NZ_JAUKTR010000002.1"/>
</dbReference>
<organism evidence="3 4">
    <name type="scientific">Peiella sedimenti</name>
    <dbReference type="NCBI Taxonomy" id="3061083"/>
    <lineage>
        <taxon>Bacteria</taxon>
        <taxon>Pseudomonadati</taxon>
        <taxon>Pseudomonadota</taxon>
        <taxon>Alphaproteobacteria</taxon>
        <taxon>Caulobacterales</taxon>
        <taxon>Caulobacteraceae</taxon>
        <taxon>Peiella</taxon>
    </lineage>
</organism>
<dbReference type="CDD" id="cd01299">
    <property type="entry name" value="Met_dep_hydrolase_A"/>
    <property type="match status" value="1"/>
</dbReference>
<feature type="domain" description="Amidohydrolase-related" evidence="2">
    <location>
        <begin position="82"/>
        <end position="429"/>
    </location>
</feature>
<dbReference type="EMBL" id="JAUKTR010000002">
    <property type="protein sequence ID" value="MDO1558800.1"/>
    <property type="molecule type" value="Genomic_DNA"/>
</dbReference>
<keyword evidence="1" id="KW-0732">Signal</keyword>
<comment type="caution">
    <text evidence="3">The sequence shown here is derived from an EMBL/GenBank/DDBJ whole genome shotgun (WGS) entry which is preliminary data.</text>
</comment>
<dbReference type="Gene3D" id="3.20.20.140">
    <property type="entry name" value="Metal-dependent hydrolases"/>
    <property type="match status" value="1"/>
</dbReference>
<reference evidence="3" key="1">
    <citation type="submission" date="2023-07" db="EMBL/GenBank/DDBJ databases">
        <title>Brevundimonas soil sp. nov., isolated from the soil of chemical plant.</title>
        <authorList>
            <person name="Wu N."/>
        </authorList>
    </citation>
    <scope>NUCLEOTIDE SEQUENCE</scope>
    <source>
        <strain evidence="3">XZ-24</strain>
    </source>
</reference>
<sequence length="435" mass="45764">MQRLVFAAVMAVCAAVSGLAQAQPTPGAPLRTYVQAGRLLADPTTGQVLENRTVVIENGRVVEIADGFVDGPGQVVDLRDRFVLPGLIDSHVHILGQSNPNQRLEAVTLTTSDQAMRGALYARRTLMAGFTTVANLGATPEAIFALRRGIAEGAVPGPRIIASGATITPHGGHGDTHGYRPEFTETLRSSGVCSGADDCRRAVREQVRGGADLIKITATGGVLSNTAAGLGQQFTAEELAAIVETAHAMGRRVTAHAHGADGIVGFAQAGGDSIEHGTYLDDQGIALMRRRNMWLVPTLMAGDFVAREAARPETYFTPPQRAKALEVGPRMIDMARRAHQAGVRIAFGTDSGVSAHGDNAQEFALLVQAGLTPLEAIQTATVNAAEHLGIESEAGALRPGMPADLIAVEGDPLRDVTVLERVGFVMRNGVAYRPE</sequence>
<evidence type="ECO:0000313" key="3">
    <source>
        <dbReference type="EMBL" id="MDO1558800.1"/>
    </source>
</evidence>
<evidence type="ECO:0000313" key="4">
    <source>
        <dbReference type="Proteomes" id="UP001169063"/>
    </source>
</evidence>
<dbReference type="InterPro" id="IPR032466">
    <property type="entry name" value="Metal_Hydrolase"/>
</dbReference>
<dbReference type="PANTHER" id="PTHR43135:SF3">
    <property type="entry name" value="ALPHA-D-RIBOSE 1-METHYLPHOSPHONATE 5-TRIPHOSPHATE DIPHOSPHATASE"/>
    <property type="match status" value="1"/>
</dbReference>
<dbReference type="Gene3D" id="2.30.40.10">
    <property type="entry name" value="Urease, subunit C, domain 1"/>
    <property type="match status" value="1"/>
</dbReference>
<evidence type="ECO:0000259" key="2">
    <source>
        <dbReference type="Pfam" id="PF01979"/>
    </source>
</evidence>
<dbReference type="SUPFAM" id="SSF51338">
    <property type="entry name" value="Composite domain of metallo-dependent hydrolases"/>
    <property type="match status" value="1"/>
</dbReference>
<keyword evidence="4" id="KW-1185">Reference proteome</keyword>
<feature type="signal peptide" evidence="1">
    <location>
        <begin position="1"/>
        <end position="22"/>
    </location>
</feature>
<dbReference type="InterPro" id="IPR006680">
    <property type="entry name" value="Amidohydro-rel"/>
</dbReference>
<proteinExistence type="predicted"/>
<evidence type="ECO:0000256" key="1">
    <source>
        <dbReference type="SAM" id="SignalP"/>
    </source>
</evidence>
<name>A0ABT8SL14_9CAUL</name>
<dbReference type="InterPro" id="IPR057744">
    <property type="entry name" value="OTAase-like"/>
</dbReference>
<dbReference type="Pfam" id="PF01979">
    <property type="entry name" value="Amidohydro_1"/>
    <property type="match status" value="1"/>
</dbReference>
<protein>
    <submittedName>
        <fullName evidence="3">Amidohydrolase family protein</fullName>
    </submittedName>
</protein>
<dbReference type="SUPFAM" id="SSF51556">
    <property type="entry name" value="Metallo-dependent hydrolases"/>
    <property type="match status" value="1"/>
</dbReference>
<dbReference type="PANTHER" id="PTHR43135">
    <property type="entry name" value="ALPHA-D-RIBOSE 1-METHYLPHOSPHONATE 5-TRIPHOSPHATE DIPHOSPHATASE"/>
    <property type="match status" value="1"/>
</dbReference>
<dbReference type="Proteomes" id="UP001169063">
    <property type="component" value="Unassembled WGS sequence"/>
</dbReference>
<dbReference type="InterPro" id="IPR051781">
    <property type="entry name" value="Metallo-dep_Hydrolase"/>
</dbReference>
<dbReference type="InterPro" id="IPR011059">
    <property type="entry name" value="Metal-dep_hydrolase_composite"/>
</dbReference>
<gene>
    <name evidence="3" type="ORF">Q0812_05100</name>
</gene>
<feature type="chain" id="PRO_5046156060" evidence="1">
    <location>
        <begin position="23"/>
        <end position="435"/>
    </location>
</feature>